<reference evidence="2" key="1">
    <citation type="submission" date="2023-06" db="EMBL/GenBank/DDBJ databases">
        <title>Genome-scale phylogeny and comparative genomics of the fungal order Sordariales.</title>
        <authorList>
            <consortium name="Lawrence Berkeley National Laboratory"/>
            <person name="Hensen N."/>
            <person name="Bonometti L."/>
            <person name="Westerberg I."/>
            <person name="Brannstrom I.O."/>
            <person name="Guillou S."/>
            <person name="Cros-Aarteil S."/>
            <person name="Calhoun S."/>
            <person name="Haridas S."/>
            <person name="Kuo A."/>
            <person name="Mondo S."/>
            <person name="Pangilinan J."/>
            <person name="Riley R."/>
            <person name="Labutti K."/>
            <person name="Andreopoulos B."/>
            <person name="Lipzen A."/>
            <person name="Chen C."/>
            <person name="Yanf M."/>
            <person name="Daum C."/>
            <person name="Ng V."/>
            <person name="Clum A."/>
            <person name="Steindorff A."/>
            <person name="Ohm R."/>
            <person name="Martin F."/>
            <person name="Silar P."/>
            <person name="Natvig D."/>
            <person name="Lalanne C."/>
            <person name="Gautier V."/>
            <person name="Ament-Velasquez S.L."/>
            <person name="Kruys A."/>
            <person name="Hutchinson M.I."/>
            <person name="Powell A.J."/>
            <person name="Barry K."/>
            <person name="Miller A.N."/>
            <person name="Grigoriev I.V."/>
            <person name="Debuchy R."/>
            <person name="Gladieux P."/>
            <person name="Thoren M.H."/>
            <person name="Johannesson H."/>
        </authorList>
    </citation>
    <scope>NUCLEOTIDE SEQUENCE</scope>
    <source>
        <strain evidence="2">CBS 307.81</strain>
    </source>
</reference>
<keyword evidence="3" id="KW-1185">Reference proteome</keyword>
<accession>A0AA39ZJ61</accession>
<organism evidence="2 3">
    <name type="scientific">Cercophora samala</name>
    <dbReference type="NCBI Taxonomy" id="330535"/>
    <lineage>
        <taxon>Eukaryota</taxon>
        <taxon>Fungi</taxon>
        <taxon>Dikarya</taxon>
        <taxon>Ascomycota</taxon>
        <taxon>Pezizomycotina</taxon>
        <taxon>Sordariomycetes</taxon>
        <taxon>Sordariomycetidae</taxon>
        <taxon>Sordariales</taxon>
        <taxon>Lasiosphaeriaceae</taxon>
        <taxon>Cercophora</taxon>
    </lineage>
</organism>
<name>A0AA39ZJ61_9PEZI</name>
<evidence type="ECO:0000313" key="2">
    <source>
        <dbReference type="EMBL" id="KAK0672060.1"/>
    </source>
</evidence>
<evidence type="ECO:0000313" key="3">
    <source>
        <dbReference type="Proteomes" id="UP001174997"/>
    </source>
</evidence>
<feature type="region of interest" description="Disordered" evidence="1">
    <location>
        <begin position="202"/>
        <end position="233"/>
    </location>
</feature>
<gene>
    <name evidence="2" type="ORF">QBC41DRAFT_39090</name>
</gene>
<proteinExistence type="predicted"/>
<feature type="region of interest" description="Disordered" evidence="1">
    <location>
        <begin position="135"/>
        <end position="154"/>
    </location>
</feature>
<dbReference type="EMBL" id="JAULSY010000016">
    <property type="protein sequence ID" value="KAK0672060.1"/>
    <property type="molecule type" value="Genomic_DNA"/>
</dbReference>
<evidence type="ECO:0000256" key="1">
    <source>
        <dbReference type="SAM" id="MobiDB-lite"/>
    </source>
</evidence>
<sequence length="233" mass="25316">MYRFTQSVPARPPALPTLLSLHCSLQCMYLDGVALAARDFVAVDFRGSLACRYSCVSCTLRSACPPHYGQRCSCVPNRYFVDSTAAALVAAHMDLGEVSLRPSALFCVLVRHCGAVSRHFPPPLHQATSLSSVHLSGCPGGTSPPSSGDIPQSAAEVDESSCPFPLPVYLQNRAHWPSAVPFLPPFEKGHFCIQTRLLPRKNPRARPQIGPKQKGRAEGVGQVREWRPEQGQA</sequence>
<feature type="compositionally biased region" description="Low complexity" evidence="1">
    <location>
        <begin position="141"/>
        <end position="151"/>
    </location>
</feature>
<comment type="caution">
    <text evidence="2">The sequence shown here is derived from an EMBL/GenBank/DDBJ whole genome shotgun (WGS) entry which is preliminary data.</text>
</comment>
<dbReference type="Proteomes" id="UP001174997">
    <property type="component" value="Unassembled WGS sequence"/>
</dbReference>
<dbReference type="AlphaFoldDB" id="A0AA39ZJ61"/>
<protein>
    <submittedName>
        <fullName evidence="2">Uncharacterized protein</fullName>
    </submittedName>
</protein>
<feature type="compositionally biased region" description="Basic and acidic residues" evidence="1">
    <location>
        <begin position="224"/>
        <end position="233"/>
    </location>
</feature>